<accession>R7ZPH8</accession>
<evidence type="ECO:0000256" key="1">
    <source>
        <dbReference type="ARBA" id="ARBA00005531"/>
    </source>
</evidence>
<name>R7ZPH8_9BACT</name>
<evidence type="ECO:0000256" key="3">
    <source>
        <dbReference type="PIRSR" id="PIRSR000451-1"/>
    </source>
</evidence>
<dbReference type="SUPFAM" id="SSF53901">
    <property type="entry name" value="Thiolase-like"/>
    <property type="match status" value="1"/>
</dbReference>
<dbReference type="Gene3D" id="3.40.47.10">
    <property type="match status" value="2"/>
</dbReference>
<dbReference type="InterPro" id="IPR011141">
    <property type="entry name" value="Polyketide_synthase_type-III"/>
</dbReference>
<reference evidence="6 7" key="1">
    <citation type="submission" date="2013-02" db="EMBL/GenBank/DDBJ databases">
        <title>A novel strain isolated from Lonar lake, Maharashtra, India.</title>
        <authorList>
            <person name="Singh A."/>
        </authorList>
    </citation>
    <scope>NUCLEOTIDE SEQUENCE [LARGE SCALE GENOMIC DNA]</scope>
    <source>
        <strain evidence="6 7">AK24</strain>
    </source>
</reference>
<dbReference type="PIRSF" id="PIRSF000451">
    <property type="entry name" value="PKS_III"/>
    <property type="match status" value="1"/>
</dbReference>
<proteinExistence type="inferred from homology"/>
<organism evidence="6 7">
    <name type="scientific">Lunatimonas lonarensis</name>
    <dbReference type="NCBI Taxonomy" id="1232681"/>
    <lineage>
        <taxon>Bacteria</taxon>
        <taxon>Pseudomonadati</taxon>
        <taxon>Bacteroidota</taxon>
        <taxon>Cytophagia</taxon>
        <taxon>Cytophagales</taxon>
        <taxon>Cyclobacteriaceae</taxon>
    </lineage>
</organism>
<sequence>MEPLRSAVTSIGTSVPNNRYSLREFIDWAEHTHVSPAAKRKLGFLVKDSGIDVKHTAIDDFSAAGTGVLYSWNGNGYQDPDTPQRVSHFLRLATALGLQAVEKCLQRRAVGVNEITHLISVSCTGLQAPGLEISLYKALGLGEQTERSAVNFLGCYAVFHALKQADYICRANPDSKVLIVSVELCSLHFRNSIQNDNLLSTVLFSDGAAAALVEGSATAPGPNLRWEAFASTLISEGSDAMGWHIGARGFEMILSSAVPKYIGSHMREAYLGLLRQNGLSPADMKGFAIHPGGKNILLAFADAIGCGEADLQVSFEVMRNYGNMSSATILFVLERILYDQRPSGHYYAAAFGPGLTVESGLFTRI</sequence>
<dbReference type="Pfam" id="PF02797">
    <property type="entry name" value="Chal_sti_synt_C"/>
    <property type="match status" value="1"/>
</dbReference>
<keyword evidence="7" id="KW-1185">Reference proteome</keyword>
<dbReference type="GO" id="GO:0016210">
    <property type="term" value="F:naringenin-chalcone synthase activity"/>
    <property type="evidence" value="ECO:0007669"/>
    <property type="project" value="UniProtKB-EC"/>
</dbReference>
<feature type="domain" description="Chalcone/stilbene synthase C-terminal" evidence="5">
    <location>
        <begin position="231"/>
        <end position="361"/>
    </location>
</feature>
<dbReference type="STRING" id="1232681.ADIS_3588"/>
<dbReference type="RefSeq" id="WP_010855720.1">
    <property type="nucleotide sequence ID" value="NZ_AQHR01000091.1"/>
</dbReference>
<evidence type="ECO:0000313" key="7">
    <source>
        <dbReference type="Proteomes" id="UP000013909"/>
    </source>
</evidence>
<keyword evidence="2 6" id="KW-0808">Transferase</keyword>
<keyword evidence="6" id="KW-0012">Acyltransferase</keyword>
<comment type="caution">
    <text evidence="6">The sequence shown here is derived from an EMBL/GenBank/DDBJ whole genome shotgun (WGS) entry which is preliminary data.</text>
</comment>
<dbReference type="Pfam" id="PF00195">
    <property type="entry name" value="Chal_sti_synt_N"/>
    <property type="match status" value="1"/>
</dbReference>
<protein>
    <submittedName>
        <fullName evidence="6">Chalcone synthase</fullName>
        <ecNumber evidence="6">2.3.1.74</ecNumber>
    </submittedName>
</protein>
<dbReference type="InterPro" id="IPR012328">
    <property type="entry name" value="Chalcone/stilbene_synt_C"/>
</dbReference>
<dbReference type="AlphaFoldDB" id="R7ZPH8"/>
<dbReference type="EMBL" id="AQHR01000091">
    <property type="protein sequence ID" value="EON76000.1"/>
    <property type="molecule type" value="Genomic_DNA"/>
</dbReference>
<dbReference type="GO" id="GO:0030639">
    <property type="term" value="P:polyketide biosynthetic process"/>
    <property type="evidence" value="ECO:0007669"/>
    <property type="project" value="TreeGrafter"/>
</dbReference>
<feature type="domain" description="Chalcone/stilbene synthase N-terminal" evidence="4">
    <location>
        <begin position="10"/>
        <end position="213"/>
    </location>
</feature>
<dbReference type="Proteomes" id="UP000013909">
    <property type="component" value="Unassembled WGS sequence"/>
</dbReference>
<dbReference type="CDD" id="cd00831">
    <property type="entry name" value="CHS_like"/>
    <property type="match status" value="1"/>
</dbReference>
<dbReference type="InterPro" id="IPR001099">
    <property type="entry name" value="Chalcone/stilbene_synt_N"/>
</dbReference>
<dbReference type="PANTHER" id="PTHR11877:SF46">
    <property type="entry name" value="TYPE III POLYKETIDE SYNTHASE A"/>
    <property type="match status" value="1"/>
</dbReference>
<dbReference type="OrthoDB" id="9786288at2"/>
<evidence type="ECO:0000259" key="4">
    <source>
        <dbReference type="Pfam" id="PF00195"/>
    </source>
</evidence>
<dbReference type="EC" id="2.3.1.74" evidence="6"/>
<comment type="similarity">
    <text evidence="1">Belongs to the thiolase-like superfamily. Chalcone/stilbene synthases family.</text>
</comment>
<evidence type="ECO:0000256" key="2">
    <source>
        <dbReference type="ARBA" id="ARBA00022679"/>
    </source>
</evidence>
<dbReference type="PANTHER" id="PTHR11877">
    <property type="entry name" value="HYDROXYMETHYLGLUTARYL-COA SYNTHASE"/>
    <property type="match status" value="1"/>
</dbReference>
<gene>
    <name evidence="6" type="ORF">ADIS_3588</name>
</gene>
<feature type="active site" description="Acyl-thioester intermediate" evidence="3">
    <location>
        <position position="155"/>
    </location>
</feature>
<dbReference type="InterPro" id="IPR016039">
    <property type="entry name" value="Thiolase-like"/>
</dbReference>
<evidence type="ECO:0000313" key="6">
    <source>
        <dbReference type="EMBL" id="EON76000.1"/>
    </source>
</evidence>
<evidence type="ECO:0000259" key="5">
    <source>
        <dbReference type="Pfam" id="PF02797"/>
    </source>
</evidence>
<dbReference type="PATRIC" id="fig|1288963.3.peg.3579"/>